<keyword evidence="4" id="KW-0812">Transmembrane</keyword>
<comment type="similarity">
    <text evidence="2">Belongs to the sulfotransferase 2 family.</text>
</comment>
<comment type="subcellular location">
    <subcellularLocation>
        <location evidence="1">Golgi apparatus membrane</location>
        <topology evidence="1">Single-pass type II membrane protein</topology>
    </subcellularLocation>
</comment>
<feature type="signal peptide" evidence="10">
    <location>
        <begin position="1"/>
        <end position="21"/>
    </location>
</feature>
<evidence type="ECO:0000256" key="1">
    <source>
        <dbReference type="ARBA" id="ARBA00004323"/>
    </source>
</evidence>
<dbReference type="PANTHER" id="PTHR12137">
    <property type="entry name" value="CARBOHYDRATE SULFOTRANSFERASE"/>
    <property type="match status" value="1"/>
</dbReference>
<dbReference type="Proteomes" id="UP001189429">
    <property type="component" value="Unassembled WGS sequence"/>
</dbReference>
<dbReference type="Pfam" id="PF03567">
    <property type="entry name" value="Sulfotransfer_2"/>
    <property type="match status" value="1"/>
</dbReference>
<evidence type="ECO:0000256" key="6">
    <source>
        <dbReference type="ARBA" id="ARBA00023034"/>
    </source>
</evidence>
<evidence type="ECO:0008006" key="13">
    <source>
        <dbReference type="Google" id="ProtNLM"/>
    </source>
</evidence>
<evidence type="ECO:0000256" key="10">
    <source>
        <dbReference type="SAM" id="SignalP"/>
    </source>
</evidence>
<sequence length="335" mass="38063">MSPAYDVCLALVIFFITPLQALRIGASKECESFACDVQDGHLHLRQSCDNQFVKHTPKSFQGFLDFGWQGLMAFPEQNFAFCTIPKNACRSWLRVLEKVYLNDPGYTPSDTFIRLKEHVQSASARADVFSNPSATRAVFVRDPIARLASVFFDKCASHKGPCPIDHNVWVSIRKIVSWALNADLGPSHLNEHWVMQSHFCELKERIHEYTFIGYMTKESLTRDAACLLEEAGLAKFNAEFVGDETPTEKNTWTNEERLLMKLFTKDAAKELVQKFADDYSTFGLPEPAWVESATGEWYDKIPSNSSAQHRDNQAVDEDEDDIQFLPHARALTHTE</sequence>
<evidence type="ECO:0000256" key="4">
    <source>
        <dbReference type="ARBA" id="ARBA00022692"/>
    </source>
</evidence>
<evidence type="ECO:0000313" key="11">
    <source>
        <dbReference type="EMBL" id="CAK0878914.1"/>
    </source>
</evidence>
<evidence type="ECO:0000313" key="12">
    <source>
        <dbReference type="Proteomes" id="UP001189429"/>
    </source>
</evidence>
<dbReference type="InterPro" id="IPR005331">
    <property type="entry name" value="Sulfotransferase"/>
</dbReference>
<evidence type="ECO:0000256" key="9">
    <source>
        <dbReference type="SAM" id="MobiDB-lite"/>
    </source>
</evidence>
<keyword evidence="7" id="KW-0472">Membrane</keyword>
<dbReference type="PANTHER" id="PTHR12137:SF54">
    <property type="entry name" value="CARBOHYDRATE SULFOTRANSFERASE"/>
    <property type="match status" value="1"/>
</dbReference>
<evidence type="ECO:0000256" key="7">
    <source>
        <dbReference type="ARBA" id="ARBA00023136"/>
    </source>
</evidence>
<feature type="region of interest" description="Disordered" evidence="9">
    <location>
        <begin position="302"/>
        <end position="321"/>
    </location>
</feature>
<evidence type="ECO:0000256" key="5">
    <source>
        <dbReference type="ARBA" id="ARBA00022989"/>
    </source>
</evidence>
<proteinExistence type="inferred from homology"/>
<protein>
    <recommendedName>
        <fullName evidence="13">Sulfotransferase domain-containing protein</fullName>
    </recommendedName>
</protein>
<evidence type="ECO:0000256" key="8">
    <source>
        <dbReference type="ARBA" id="ARBA00023180"/>
    </source>
</evidence>
<dbReference type="EMBL" id="CAUYUJ010017900">
    <property type="protein sequence ID" value="CAK0878914.1"/>
    <property type="molecule type" value="Genomic_DNA"/>
</dbReference>
<dbReference type="InterPro" id="IPR018011">
    <property type="entry name" value="Carb_sulfotrans_8-10"/>
</dbReference>
<accession>A0ABN9VZ03</accession>
<name>A0ABN9VZ03_9DINO</name>
<evidence type="ECO:0000256" key="2">
    <source>
        <dbReference type="ARBA" id="ARBA00006339"/>
    </source>
</evidence>
<keyword evidence="8" id="KW-0325">Glycoprotein</keyword>
<reference evidence="11" key="1">
    <citation type="submission" date="2023-10" db="EMBL/GenBank/DDBJ databases">
        <authorList>
            <person name="Chen Y."/>
            <person name="Shah S."/>
            <person name="Dougan E. K."/>
            <person name="Thang M."/>
            <person name="Chan C."/>
        </authorList>
    </citation>
    <scope>NUCLEOTIDE SEQUENCE [LARGE SCALE GENOMIC DNA]</scope>
</reference>
<keyword evidence="3" id="KW-0808">Transferase</keyword>
<keyword evidence="10" id="KW-0732">Signal</keyword>
<evidence type="ECO:0000256" key="3">
    <source>
        <dbReference type="ARBA" id="ARBA00022679"/>
    </source>
</evidence>
<keyword evidence="5" id="KW-1133">Transmembrane helix</keyword>
<feature type="chain" id="PRO_5047396592" description="Sulfotransferase domain-containing protein" evidence="10">
    <location>
        <begin position="22"/>
        <end position="335"/>
    </location>
</feature>
<keyword evidence="12" id="KW-1185">Reference proteome</keyword>
<organism evidence="11 12">
    <name type="scientific">Prorocentrum cordatum</name>
    <dbReference type="NCBI Taxonomy" id="2364126"/>
    <lineage>
        <taxon>Eukaryota</taxon>
        <taxon>Sar</taxon>
        <taxon>Alveolata</taxon>
        <taxon>Dinophyceae</taxon>
        <taxon>Prorocentrales</taxon>
        <taxon>Prorocentraceae</taxon>
        <taxon>Prorocentrum</taxon>
    </lineage>
</organism>
<comment type="caution">
    <text evidence="11">The sequence shown here is derived from an EMBL/GenBank/DDBJ whole genome shotgun (WGS) entry which is preliminary data.</text>
</comment>
<keyword evidence="6" id="KW-0333">Golgi apparatus</keyword>
<gene>
    <name evidence="11" type="ORF">PCOR1329_LOCUS62516</name>
</gene>